<evidence type="ECO:0000256" key="8">
    <source>
        <dbReference type="SAM" id="MobiDB-lite"/>
    </source>
</evidence>
<feature type="chain" id="PRO_5046533214" description="Flagellar protein" evidence="9">
    <location>
        <begin position="39"/>
        <end position="189"/>
    </location>
</feature>
<evidence type="ECO:0000256" key="1">
    <source>
        <dbReference type="ARBA" id="ARBA00022475"/>
    </source>
</evidence>
<dbReference type="InterPro" id="IPR022781">
    <property type="entry name" value="Flagellar_biosynth_FliO"/>
</dbReference>
<keyword evidence="2 7" id="KW-0812">Transmembrane</keyword>
<evidence type="ECO:0000313" key="10">
    <source>
        <dbReference type="EMBL" id="CAG9185475.1"/>
    </source>
</evidence>
<dbReference type="Pfam" id="PF04347">
    <property type="entry name" value="FliO"/>
    <property type="match status" value="1"/>
</dbReference>
<keyword evidence="3 7" id="KW-1133">Transmembrane helix</keyword>
<dbReference type="InterPro" id="IPR052205">
    <property type="entry name" value="FliO/MopB"/>
</dbReference>
<protein>
    <recommendedName>
        <fullName evidence="7">Flagellar protein</fullName>
    </recommendedName>
</protein>
<feature type="transmembrane region" description="Helical" evidence="7">
    <location>
        <begin position="75"/>
        <end position="96"/>
    </location>
</feature>
<keyword evidence="1 7" id="KW-1003">Cell membrane</keyword>
<evidence type="ECO:0000256" key="7">
    <source>
        <dbReference type="RuleBase" id="RU362064"/>
    </source>
</evidence>
<feature type="signal peptide" evidence="9">
    <location>
        <begin position="1"/>
        <end position="38"/>
    </location>
</feature>
<dbReference type="EMBL" id="CAJZAG010000014">
    <property type="protein sequence ID" value="CAG9185475.1"/>
    <property type="molecule type" value="Genomic_DNA"/>
</dbReference>
<keyword evidence="9" id="KW-0732">Signal</keyword>
<evidence type="ECO:0000256" key="9">
    <source>
        <dbReference type="SAM" id="SignalP"/>
    </source>
</evidence>
<evidence type="ECO:0000256" key="2">
    <source>
        <dbReference type="ARBA" id="ARBA00022692"/>
    </source>
</evidence>
<feature type="region of interest" description="Disordered" evidence="8">
    <location>
        <begin position="150"/>
        <end position="172"/>
    </location>
</feature>
<evidence type="ECO:0000313" key="11">
    <source>
        <dbReference type="Proteomes" id="UP000706525"/>
    </source>
</evidence>
<dbReference type="PANTHER" id="PTHR38766">
    <property type="entry name" value="FLAGELLAR PROTEIN FLIO"/>
    <property type="match status" value="1"/>
</dbReference>
<evidence type="ECO:0000256" key="5">
    <source>
        <dbReference type="ARBA" id="ARBA00023143"/>
    </source>
</evidence>
<dbReference type="PANTHER" id="PTHR38766:SF1">
    <property type="entry name" value="FLAGELLAR PROTEIN FLIO"/>
    <property type="match status" value="1"/>
</dbReference>
<gene>
    <name evidence="10" type="ORF">LMG32289_05972</name>
</gene>
<comment type="subcellular location">
    <subcellularLocation>
        <location evidence="7">Cell membrane</location>
    </subcellularLocation>
    <subcellularLocation>
        <location evidence="7">Bacterial flagellum basal body</location>
    </subcellularLocation>
</comment>
<sequence>MTAASRRPAARRVRAVFDRTVGAILATASAMVSAGAHAADALVLSTASAASSVAASPVTGGSTAAGSAISAGGSLAQAGLGLFGVIALILAIAWIARRTGLVRHVSGGAMKVVASLSLGARQRLLMVEVGDTWIVLGVSAGEIRPLHTMPADRSLAGQPSPYPGAQPSQTPGTFAERLLRSMQENLKKS</sequence>
<accession>A0ABN7ZKE7</accession>
<keyword evidence="11" id="KW-1185">Reference proteome</keyword>
<organism evidence="10 11">
    <name type="scientific">Cupriavidus pampae</name>
    <dbReference type="NCBI Taxonomy" id="659251"/>
    <lineage>
        <taxon>Bacteria</taxon>
        <taxon>Pseudomonadati</taxon>
        <taxon>Pseudomonadota</taxon>
        <taxon>Betaproteobacteria</taxon>
        <taxon>Burkholderiales</taxon>
        <taxon>Burkholderiaceae</taxon>
        <taxon>Cupriavidus</taxon>
    </lineage>
</organism>
<dbReference type="Proteomes" id="UP000706525">
    <property type="component" value="Unassembled WGS sequence"/>
</dbReference>
<reference evidence="10 11" key="1">
    <citation type="submission" date="2021-08" db="EMBL/GenBank/DDBJ databases">
        <authorList>
            <person name="Peeters C."/>
        </authorList>
    </citation>
    <scope>NUCLEOTIDE SEQUENCE [LARGE SCALE GENOMIC DNA]</scope>
    <source>
        <strain evidence="10 11">LMG 32289</strain>
    </source>
</reference>
<evidence type="ECO:0000256" key="3">
    <source>
        <dbReference type="ARBA" id="ARBA00022989"/>
    </source>
</evidence>
<proteinExistence type="inferred from homology"/>
<keyword evidence="5 7" id="KW-0975">Bacterial flagellum</keyword>
<dbReference type="NCBIfam" id="TIGR03500">
    <property type="entry name" value="FliO_TIGR"/>
    <property type="match status" value="1"/>
</dbReference>
<comment type="similarity">
    <text evidence="6 7">Belongs to the FliO/MopB family.</text>
</comment>
<comment type="caution">
    <text evidence="10">The sequence shown here is derived from an EMBL/GenBank/DDBJ whole genome shotgun (WGS) entry which is preliminary data.</text>
</comment>
<evidence type="ECO:0000256" key="4">
    <source>
        <dbReference type="ARBA" id="ARBA00023136"/>
    </source>
</evidence>
<keyword evidence="4 7" id="KW-0472">Membrane</keyword>
<dbReference type="RefSeq" id="WP_318036307.1">
    <property type="nucleotide sequence ID" value="NZ_CAJZAG010000014.1"/>
</dbReference>
<name>A0ABN7ZKE7_9BURK</name>
<evidence type="ECO:0000256" key="6">
    <source>
        <dbReference type="ARBA" id="ARBA00037937"/>
    </source>
</evidence>